<dbReference type="SUPFAM" id="SSF55874">
    <property type="entry name" value="ATPase domain of HSP90 chaperone/DNA topoisomerase II/histidine kinase"/>
    <property type="match status" value="1"/>
</dbReference>
<evidence type="ECO:0000259" key="2">
    <source>
        <dbReference type="Pfam" id="PF13581"/>
    </source>
</evidence>
<evidence type="ECO:0000313" key="3">
    <source>
        <dbReference type="EMBL" id="PPK92654.1"/>
    </source>
</evidence>
<dbReference type="AlphaFoldDB" id="A0A2S6IEK6"/>
<dbReference type="Pfam" id="PF13581">
    <property type="entry name" value="HATPase_c_2"/>
    <property type="match status" value="1"/>
</dbReference>
<evidence type="ECO:0000313" key="4">
    <source>
        <dbReference type="Proteomes" id="UP000239485"/>
    </source>
</evidence>
<dbReference type="Gene3D" id="3.30.565.10">
    <property type="entry name" value="Histidine kinase-like ATPase, C-terminal domain"/>
    <property type="match status" value="1"/>
</dbReference>
<dbReference type="GO" id="GO:0004674">
    <property type="term" value="F:protein serine/threonine kinase activity"/>
    <property type="evidence" value="ECO:0007669"/>
    <property type="project" value="UniProtKB-KW"/>
</dbReference>
<protein>
    <submittedName>
        <fullName evidence="3">Anti-sigma regulatory factor (Ser/Thr protein kinase)</fullName>
    </submittedName>
</protein>
<reference evidence="3 4" key="1">
    <citation type="submission" date="2018-02" db="EMBL/GenBank/DDBJ databases">
        <title>Genomic Encyclopedia of Archaeal and Bacterial Type Strains, Phase II (KMG-II): from individual species to whole genera.</title>
        <authorList>
            <person name="Goeker M."/>
        </authorList>
    </citation>
    <scope>NUCLEOTIDE SEQUENCE [LARGE SCALE GENOMIC DNA]</scope>
    <source>
        <strain evidence="3 4">DSM 22857</strain>
    </source>
</reference>
<dbReference type="CDD" id="cd16936">
    <property type="entry name" value="HATPase_RsbW-like"/>
    <property type="match status" value="1"/>
</dbReference>
<comment type="caution">
    <text evidence="3">The sequence shown here is derived from an EMBL/GenBank/DDBJ whole genome shotgun (WGS) entry which is preliminary data.</text>
</comment>
<dbReference type="EMBL" id="PTJD01000013">
    <property type="protein sequence ID" value="PPK92654.1"/>
    <property type="molecule type" value="Genomic_DNA"/>
</dbReference>
<feature type="domain" description="Histidine kinase/HSP90-like ATPase" evidence="2">
    <location>
        <begin position="9"/>
        <end position="103"/>
    </location>
</feature>
<dbReference type="PANTHER" id="PTHR35526">
    <property type="entry name" value="ANTI-SIGMA-F FACTOR RSBW-RELATED"/>
    <property type="match status" value="1"/>
</dbReference>
<organism evidence="3 4">
    <name type="scientific">Kineococcus xinjiangensis</name>
    <dbReference type="NCBI Taxonomy" id="512762"/>
    <lineage>
        <taxon>Bacteria</taxon>
        <taxon>Bacillati</taxon>
        <taxon>Actinomycetota</taxon>
        <taxon>Actinomycetes</taxon>
        <taxon>Kineosporiales</taxon>
        <taxon>Kineosporiaceae</taxon>
        <taxon>Kineococcus</taxon>
    </lineage>
</organism>
<gene>
    <name evidence="3" type="ORF">CLV92_11383</name>
</gene>
<keyword evidence="3" id="KW-0808">Transferase</keyword>
<dbReference type="InterPro" id="IPR050267">
    <property type="entry name" value="Anti-sigma-factor_SerPK"/>
</dbReference>
<dbReference type="Proteomes" id="UP000239485">
    <property type="component" value="Unassembled WGS sequence"/>
</dbReference>
<keyword evidence="1" id="KW-0723">Serine/threonine-protein kinase</keyword>
<dbReference type="RefSeq" id="WP_158257292.1">
    <property type="nucleotide sequence ID" value="NZ_PTJD01000013.1"/>
</dbReference>
<dbReference type="PANTHER" id="PTHR35526:SF3">
    <property type="entry name" value="ANTI-SIGMA-F FACTOR RSBW"/>
    <property type="match status" value="1"/>
</dbReference>
<dbReference type="InterPro" id="IPR003594">
    <property type="entry name" value="HATPase_dom"/>
</dbReference>
<keyword evidence="3" id="KW-0418">Kinase</keyword>
<proteinExistence type="predicted"/>
<keyword evidence="4" id="KW-1185">Reference proteome</keyword>
<name>A0A2S6IEK6_9ACTN</name>
<accession>A0A2S6IEK6</accession>
<dbReference type="InterPro" id="IPR036890">
    <property type="entry name" value="HATPase_C_sf"/>
</dbReference>
<evidence type="ECO:0000256" key="1">
    <source>
        <dbReference type="ARBA" id="ARBA00022527"/>
    </source>
</evidence>
<dbReference type="OrthoDB" id="3473697at2"/>
<sequence length="125" mass="13608">MTRLTIDGKPSDVPRARRWVVRTCRQCGTCEVDTDLAELLTSEVVGNAVRHGQGPVRLDVECRSGTVRISVTDAGSDAPLPRHVDYDATSGRGLALLQALAHTWGHTPTPPPDHGKSVWFELRAD</sequence>